<dbReference type="KEGG" id="bcx:BCA_A0094"/>
<dbReference type="Proteomes" id="UP000002210">
    <property type="component" value="Plasmid p03BB102_179"/>
</dbReference>
<dbReference type="InterPro" id="IPR052169">
    <property type="entry name" value="CW_Biosynth-Accessory"/>
</dbReference>
<dbReference type="CDD" id="cd07381">
    <property type="entry name" value="MPP_CapA"/>
    <property type="match status" value="1"/>
</dbReference>
<dbReference type="InterPro" id="IPR019079">
    <property type="entry name" value="Capsule_synth_CapA"/>
</dbReference>
<dbReference type="SUPFAM" id="SSF56300">
    <property type="entry name" value="Metallo-dependent phosphatases"/>
    <property type="match status" value="1"/>
</dbReference>
<feature type="transmembrane region" description="Helical" evidence="3">
    <location>
        <begin position="25"/>
        <end position="43"/>
    </location>
</feature>
<feature type="domain" description="Capsule synthesis protein CapA" evidence="4">
    <location>
        <begin position="61"/>
        <end position="306"/>
    </location>
</feature>
<keyword evidence="3" id="KW-1133">Transmembrane helix</keyword>
<sequence>MRRKLTFQEKLLIFIKKTKKKNTRYVTIALPLIAVILIAVTWVQRTEAVAPVKHRENEKLTMTMVGDVMMGRNVKKIVDRYGTDYIFRHVSPYLKNSDYVSGNFAHPVLLEDKKNYQKANKNIHLSVKEDAVKAVKEAGFTVLNLANNHMTDYGAKGTLDTLKAFKEAELDYVGAGKNFRDVKNIVYQNVNGVRVATLGFTDVFVAGSIATKEQPGTLSMNPDVLFKQISKAKDPKKGNADLVVVNTHWGQEYDNKPSPRQEALAKAMVDAGADIIVGHHPHVLQSFDVYKQGIIFYSLGNFVFDQGWTSTKDSALVQYHLRDNGTATLDVVPLNIQEGTPKPVTGALDKDRVYRQLTKDTSRGALWSKKGDKLEIKLNHKHVIEKMKKREERQNKQEKENKGDKASEETTT</sequence>
<dbReference type="PATRIC" id="fig|572264.18.peg.5544"/>
<feature type="region of interest" description="Disordered" evidence="2">
    <location>
        <begin position="385"/>
        <end position="412"/>
    </location>
</feature>
<evidence type="ECO:0000256" key="1">
    <source>
        <dbReference type="ARBA" id="ARBA00005662"/>
    </source>
</evidence>
<evidence type="ECO:0000259" key="4">
    <source>
        <dbReference type="SMART" id="SM00854"/>
    </source>
</evidence>
<proteinExistence type="inferred from homology"/>
<dbReference type="SMART" id="SM00854">
    <property type="entry name" value="PGA_cap"/>
    <property type="match status" value="1"/>
</dbReference>
<dbReference type="Pfam" id="PF09587">
    <property type="entry name" value="PGA_cap"/>
    <property type="match status" value="1"/>
</dbReference>
<evidence type="ECO:0000313" key="5">
    <source>
        <dbReference type="EMBL" id="ACO25835.1"/>
    </source>
</evidence>
<evidence type="ECO:0000256" key="3">
    <source>
        <dbReference type="SAM" id="Phobius"/>
    </source>
</evidence>
<dbReference type="InterPro" id="IPR029052">
    <property type="entry name" value="Metallo-depent_PP-like"/>
</dbReference>
<evidence type="ECO:0000256" key="2">
    <source>
        <dbReference type="SAM" id="MobiDB-lite"/>
    </source>
</evidence>
<dbReference type="AlphaFoldDB" id="A0A125YA94"/>
<dbReference type="EMBL" id="CP001406">
    <property type="protein sequence ID" value="ACO25835.1"/>
    <property type="molecule type" value="Genomic_DNA"/>
</dbReference>
<dbReference type="Gene3D" id="3.60.21.10">
    <property type="match status" value="1"/>
</dbReference>
<accession>A0A125YA94</accession>
<dbReference type="PANTHER" id="PTHR33393:SF13">
    <property type="entry name" value="PGA BIOSYNTHESIS PROTEIN CAPA"/>
    <property type="match status" value="1"/>
</dbReference>
<dbReference type="PANTHER" id="PTHR33393">
    <property type="entry name" value="POLYGLUTAMINE SYNTHESIS ACCESSORY PROTEIN RV0574C-RELATED"/>
    <property type="match status" value="1"/>
</dbReference>
<reference evidence="5 6" key="1">
    <citation type="submission" date="2009-02" db="EMBL/GenBank/DDBJ databases">
        <title>Genome sequence of Bacillus cereus 03BB102.</title>
        <authorList>
            <person name="Dodson R.J."/>
            <person name="Jackson P."/>
            <person name="Munk A.C."/>
            <person name="Brettin T."/>
            <person name="Bruce D."/>
            <person name="Detter C."/>
            <person name="Tapia R."/>
            <person name="Han C."/>
            <person name="Sutton G."/>
            <person name="Sims D."/>
        </authorList>
    </citation>
    <scope>NUCLEOTIDE SEQUENCE [LARGE SCALE GENOMIC DNA]</scope>
    <source>
        <strain evidence="5 6">03BB102</strain>
        <plasmid evidence="6">Plasmid p03BB102_179</plasmid>
    </source>
</reference>
<keyword evidence="3" id="KW-0812">Transmembrane</keyword>
<evidence type="ECO:0000313" key="6">
    <source>
        <dbReference type="Proteomes" id="UP000002210"/>
    </source>
</evidence>
<organism evidence="5 6">
    <name type="scientific">Bacillus cereus (strain 03BB102)</name>
    <dbReference type="NCBI Taxonomy" id="572264"/>
    <lineage>
        <taxon>Bacteria</taxon>
        <taxon>Bacillati</taxon>
        <taxon>Bacillota</taxon>
        <taxon>Bacilli</taxon>
        <taxon>Bacillales</taxon>
        <taxon>Bacillaceae</taxon>
        <taxon>Bacillus</taxon>
        <taxon>Bacillus cereus group</taxon>
    </lineage>
</organism>
<gene>
    <name evidence="5" type="primary">capA</name>
    <name evidence="5" type="ordered locus">BCA_A0094</name>
</gene>
<keyword evidence="3" id="KW-0472">Membrane</keyword>
<name>A0A125YA94_BACC3</name>
<protein>
    <submittedName>
        <fullName evidence="5">Capsule biosynthesis protein CapA</fullName>
    </submittedName>
</protein>
<keyword evidence="5" id="KW-0614">Plasmid</keyword>
<geneLocation type="plasmid" evidence="5 6">
    <name>p03BB102_179</name>
</geneLocation>
<dbReference type="RefSeq" id="WP_001253156.1">
    <property type="nucleotide sequence ID" value="NC_012473.1"/>
</dbReference>
<comment type="similarity">
    <text evidence="1">Belongs to the CapA family.</text>
</comment>